<keyword evidence="9" id="KW-0735">Signal-anchor</keyword>
<dbReference type="Gene3D" id="1.50.10.10">
    <property type="match status" value="1"/>
</dbReference>
<dbReference type="eggNOG" id="KOG2204">
    <property type="taxonomic scope" value="Eukaryota"/>
</dbReference>
<keyword evidence="6 19" id="KW-0479">Metal-binding</keyword>
<dbReference type="Pfam" id="PF01532">
    <property type="entry name" value="Glyco_hydro_47"/>
    <property type="match status" value="1"/>
</dbReference>
<evidence type="ECO:0000256" key="3">
    <source>
        <dbReference type="ARBA" id="ARBA00004922"/>
    </source>
</evidence>
<dbReference type="PANTHER" id="PTHR11742:SF6">
    <property type="entry name" value="MANNOSYL-OLIGOSACCHARIDE ALPHA-1,2-MANNOSIDASE IA-RELATED"/>
    <property type="match status" value="1"/>
</dbReference>
<evidence type="ECO:0000256" key="1">
    <source>
        <dbReference type="ARBA" id="ARBA00001913"/>
    </source>
</evidence>
<keyword evidence="5" id="KW-0812">Transmembrane</keyword>
<evidence type="ECO:0000256" key="2">
    <source>
        <dbReference type="ARBA" id="ARBA00004323"/>
    </source>
</evidence>
<protein>
    <recommendedName>
        <fullName evidence="21">alpha-1,2-Mannosidase</fullName>
        <ecNumber evidence="21">3.2.1.-</ecNumber>
    </recommendedName>
</protein>
<dbReference type="FunCoup" id="B3RY16">
    <property type="interactions" value="2188"/>
</dbReference>
<dbReference type="InterPro" id="IPR012341">
    <property type="entry name" value="6hp_glycosidase-like_sf"/>
</dbReference>
<comment type="catalytic activity">
    <reaction evidence="16">
        <text>N(4)-(alpha-D-Man-(1-&gt;2)-alpha-D-Man-(1-&gt;2)-alpha-D-Man-(1-&gt;3)-[alpha-D-Man-(1-&gt;3)-[alpha-D-Man-(1-&gt;2)-alpha-D-Man-(1-&gt;6)]-alpha-D-Man-(1-&gt;6)]-beta-D-Man-(1-&gt;4)-beta-D-GlcNAc-(1-&gt;4)-beta-D-GlcNAc)-L-asparaginyl-[protein] (N-glucan mannose isomer 8A1,2,3B1,3) + 3 H2O = N(4)-(alpha-D-Man-(1-&gt;3)-[alpha-D-Man-(1-&gt;3)-[alpha-D-Man-(1-&gt;6)]-alpha-D-Man-(1-&gt;6)]-beta-D-Man-(1-&gt;4)-beta-D-GlcNAc-(1-&gt;4)-beta-D-GlcNAc)-L-asparaginyl-[protein] (N-glucan mannose isomer 5A1,2) + 3 beta-D-mannose</text>
        <dbReference type="Rhea" id="RHEA:56028"/>
        <dbReference type="Rhea" id="RHEA-COMP:14358"/>
        <dbReference type="Rhea" id="RHEA-COMP:14367"/>
        <dbReference type="ChEBI" id="CHEBI:15377"/>
        <dbReference type="ChEBI" id="CHEBI:28563"/>
        <dbReference type="ChEBI" id="CHEBI:59087"/>
        <dbReference type="ChEBI" id="CHEBI:60628"/>
        <dbReference type="EC" id="3.2.1.113"/>
    </reaction>
</comment>
<evidence type="ECO:0000313" key="22">
    <source>
        <dbReference type="EMBL" id="EDV24955.1"/>
    </source>
</evidence>
<comment type="cofactor">
    <cofactor evidence="1 19">
        <name>Ca(2+)</name>
        <dbReference type="ChEBI" id="CHEBI:29108"/>
    </cofactor>
</comment>
<dbReference type="Proteomes" id="UP000009022">
    <property type="component" value="Unassembled WGS sequence"/>
</dbReference>
<comment type="subcellular location">
    <subcellularLocation>
        <location evidence="2">Golgi apparatus membrane</location>
        <topology evidence="2">Single-pass type II membrane protein</topology>
    </subcellularLocation>
</comment>
<dbReference type="CTD" id="6753628"/>
<evidence type="ECO:0000256" key="5">
    <source>
        <dbReference type="ARBA" id="ARBA00022692"/>
    </source>
</evidence>
<dbReference type="PRINTS" id="PR00747">
    <property type="entry name" value="GLYHDRLASE47"/>
</dbReference>
<gene>
    <name evidence="22" type="ORF">TRIADDRAFT_25192</name>
</gene>
<keyword evidence="14" id="KW-0325">Glycoprotein</keyword>
<keyword evidence="13 20" id="KW-1015">Disulfide bond</keyword>
<dbReference type="STRING" id="10228.B3RY16"/>
<dbReference type="KEGG" id="tad:TRIADDRAFT_25192"/>
<dbReference type="InterPro" id="IPR001382">
    <property type="entry name" value="Glyco_hydro_47"/>
</dbReference>
<dbReference type="InParanoid" id="B3RY16"/>
<feature type="active site" description="Proton donor" evidence="18">
    <location>
        <position position="79"/>
    </location>
</feature>
<evidence type="ECO:0000256" key="19">
    <source>
        <dbReference type="PIRSR" id="PIRSR601382-2"/>
    </source>
</evidence>
<dbReference type="EMBL" id="DS985245">
    <property type="protein sequence ID" value="EDV24955.1"/>
    <property type="molecule type" value="Genomic_DNA"/>
</dbReference>
<evidence type="ECO:0000256" key="16">
    <source>
        <dbReference type="ARBA" id="ARBA00047669"/>
    </source>
</evidence>
<evidence type="ECO:0000256" key="11">
    <source>
        <dbReference type="ARBA" id="ARBA00023034"/>
    </source>
</evidence>
<proteinExistence type="inferred from homology"/>
<evidence type="ECO:0000256" key="10">
    <source>
        <dbReference type="ARBA" id="ARBA00022989"/>
    </source>
</evidence>
<feature type="active site" evidence="18">
    <location>
        <position position="348"/>
    </location>
</feature>
<keyword evidence="12" id="KW-0472">Membrane</keyword>
<keyword evidence="7 21" id="KW-0378">Hydrolase</keyword>
<dbReference type="EC" id="3.2.1.-" evidence="21"/>
<evidence type="ECO:0000256" key="6">
    <source>
        <dbReference type="ARBA" id="ARBA00022723"/>
    </source>
</evidence>
<evidence type="ECO:0000256" key="14">
    <source>
        <dbReference type="ARBA" id="ARBA00023180"/>
    </source>
</evidence>
<feature type="active site" description="Proton donor" evidence="18">
    <location>
        <position position="323"/>
    </location>
</feature>
<dbReference type="GeneID" id="6753628"/>
<dbReference type="PANTHER" id="PTHR11742">
    <property type="entry name" value="MANNOSYL-OLIGOSACCHARIDE ALPHA-1,2-MANNOSIDASE-RELATED"/>
    <property type="match status" value="1"/>
</dbReference>
<organism evidence="22 23">
    <name type="scientific">Trichoplax adhaerens</name>
    <name type="common">Trichoplax reptans</name>
    <dbReference type="NCBI Taxonomy" id="10228"/>
    <lineage>
        <taxon>Eukaryota</taxon>
        <taxon>Metazoa</taxon>
        <taxon>Placozoa</taxon>
        <taxon>Uniplacotomia</taxon>
        <taxon>Trichoplacea</taxon>
        <taxon>Trichoplacidae</taxon>
        <taxon>Trichoplax</taxon>
    </lineage>
</organism>
<dbReference type="OMA" id="WRMFKNI"/>
<dbReference type="HOGENOM" id="CLU_003818_3_2_1"/>
<dbReference type="GO" id="GO:0004571">
    <property type="term" value="F:mannosyl-oligosaccharide 1,2-alpha-mannosidase activity"/>
    <property type="evidence" value="ECO:0000318"/>
    <property type="project" value="GO_Central"/>
</dbReference>
<dbReference type="GO" id="GO:0000139">
    <property type="term" value="C:Golgi membrane"/>
    <property type="evidence" value="ECO:0000318"/>
    <property type="project" value="GO_Central"/>
</dbReference>
<dbReference type="AlphaFoldDB" id="B3RY16"/>
<name>B3RY16_TRIAD</name>
<feature type="binding site" evidence="19">
    <location>
        <position position="434"/>
    </location>
    <ligand>
        <name>Ca(2+)</name>
        <dbReference type="ChEBI" id="CHEBI:29108"/>
    </ligand>
</feature>
<keyword evidence="11" id="KW-0333">Golgi apparatus</keyword>
<evidence type="ECO:0000313" key="23">
    <source>
        <dbReference type="Proteomes" id="UP000009022"/>
    </source>
</evidence>
<evidence type="ECO:0000256" key="17">
    <source>
        <dbReference type="ARBA" id="ARBA00048605"/>
    </source>
</evidence>
<dbReference type="RefSeq" id="XP_002112845.1">
    <property type="nucleotide sequence ID" value="XM_002112809.1"/>
</dbReference>
<feature type="active site" evidence="18">
    <location>
        <position position="212"/>
    </location>
</feature>
<evidence type="ECO:0000256" key="20">
    <source>
        <dbReference type="PIRSR" id="PIRSR601382-3"/>
    </source>
</evidence>
<evidence type="ECO:0000256" key="7">
    <source>
        <dbReference type="ARBA" id="ARBA00022801"/>
    </source>
</evidence>
<dbReference type="OrthoDB" id="8118055at2759"/>
<dbReference type="FunFam" id="1.50.10.10:FF:000017">
    <property type="entry name" value="alpha-1,2-Mannosidase"/>
    <property type="match status" value="1"/>
</dbReference>
<dbReference type="GO" id="GO:0006491">
    <property type="term" value="P:N-glycan processing"/>
    <property type="evidence" value="ECO:0007669"/>
    <property type="project" value="UniProtKB-ARBA"/>
</dbReference>
<comment type="pathway">
    <text evidence="3">Protein modification; protein glycosylation.</text>
</comment>
<keyword evidence="23" id="KW-1185">Reference proteome</keyword>
<keyword evidence="10" id="KW-1133">Transmembrane helix</keyword>
<evidence type="ECO:0000256" key="9">
    <source>
        <dbReference type="ARBA" id="ARBA00022968"/>
    </source>
</evidence>
<keyword evidence="8 19" id="KW-0106">Calcium</keyword>
<keyword evidence="15 21" id="KW-0326">Glycosidase</keyword>
<evidence type="ECO:0000256" key="13">
    <source>
        <dbReference type="ARBA" id="ARBA00023157"/>
    </source>
</evidence>
<dbReference type="GO" id="GO:0005783">
    <property type="term" value="C:endoplasmic reticulum"/>
    <property type="evidence" value="ECO:0000318"/>
    <property type="project" value="GO_Central"/>
</dbReference>
<evidence type="ECO:0000256" key="8">
    <source>
        <dbReference type="ARBA" id="ARBA00022837"/>
    </source>
</evidence>
<evidence type="ECO:0000256" key="15">
    <source>
        <dbReference type="ARBA" id="ARBA00023295"/>
    </source>
</evidence>
<evidence type="ECO:0000256" key="18">
    <source>
        <dbReference type="PIRSR" id="PIRSR601382-1"/>
    </source>
</evidence>
<comment type="catalytic activity">
    <reaction evidence="17">
        <text>N(4)-(alpha-D-Man-(1-&gt;2)-alpha-D-Man-(1-&gt;2)-alpha-D-Man-(1-&gt;3)-[alpha-D-Man-(1-&gt;2)-alpha-D-Man-(1-&gt;3)-[alpha-D-Man-(1-&gt;2)-alpha-D-Man-(1-&gt;6)]-alpha-D-Man-(1-&gt;6)]-beta-D-Man-(1-&gt;4)-beta-D-GlcNAc-(1-&gt;4)-beta-D-GlcNAc)-L-asparaginyl-[protein] (N-glucan mannose isomer 9A1,2,3B1,2,3) + 4 H2O = N(4)-(alpha-D-Man-(1-&gt;3)-[alpha-D-Man-(1-&gt;3)-[alpha-D-Man-(1-&gt;6)]-alpha-D-Man-(1-&gt;6)]-beta-D-Man-(1-&gt;4)-beta-D-GlcNAc-(1-&gt;4)-beta-D-GlcNAc)-L-asparaginyl-[protein] (N-glucan mannose isomer 5A1,2) + 4 beta-D-mannose</text>
        <dbReference type="Rhea" id="RHEA:56008"/>
        <dbReference type="Rhea" id="RHEA-COMP:14356"/>
        <dbReference type="Rhea" id="RHEA-COMP:14367"/>
        <dbReference type="ChEBI" id="CHEBI:15377"/>
        <dbReference type="ChEBI" id="CHEBI:28563"/>
        <dbReference type="ChEBI" id="CHEBI:59087"/>
        <dbReference type="ChEBI" id="CHEBI:139493"/>
        <dbReference type="EC" id="3.2.1.113"/>
    </reaction>
</comment>
<evidence type="ECO:0000256" key="12">
    <source>
        <dbReference type="ARBA" id="ARBA00023136"/>
    </source>
</evidence>
<dbReference type="GO" id="GO:0036503">
    <property type="term" value="P:ERAD pathway"/>
    <property type="evidence" value="ECO:0000318"/>
    <property type="project" value="GO_Central"/>
</dbReference>
<dbReference type="GO" id="GO:0005509">
    <property type="term" value="F:calcium ion binding"/>
    <property type="evidence" value="ECO:0007669"/>
    <property type="project" value="InterPro"/>
</dbReference>
<dbReference type="InterPro" id="IPR050749">
    <property type="entry name" value="Glycosyl_Hydrolase_47"/>
</dbReference>
<comment type="similarity">
    <text evidence="4 21">Belongs to the glycosyl hydrolase 47 family.</text>
</comment>
<accession>B3RY16</accession>
<evidence type="ECO:0000256" key="4">
    <source>
        <dbReference type="ARBA" id="ARBA00007658"/>
    </source>
</evidence>
<reference evidence="22 23" key="1">
    <citation type="journal article" date="2008" name="Nature">
        <title>The Trichoplax genome and the nature of placozoans.</title>
        <authorList>
            <person name="Srivastava M."/>
            <person name="Begovic E."/>
            <person name="Chapman J."/>
            <person name="Putnam N.H."/>
            <person name="Hellsten U."/>
            <person name="Kawashima T."/>
            <person name="Kuo A."/>
            <person name="Mitros T."/>
            <person name="Salamov A."/>
            <person name="Carpenter M.L."/>
            <person name="Signorovitch A.Y."/>
            <person name="Moreno M.A."/>
            <person name="Kamm K."/>
            <person name="Grimwood J."/>
            <person name="Schmutz J."/>
            <person name="Shapiro H."/>
            <person name="Grigoriev I.V."/>
            <person name="Buss L.W."/>
            <person name="Schierwater B."/>
            <person name="Dellaporta S.L."/>
            <person name="Rokhsar D.S."/>
        </authorList>
    </citation>
    <scope>NUCLEOTIDE SEQUENCE [LARGE SCALE GENOMIC DNA]</scope>
    <source>
        <strain evidence="22 23">Grell-BS-1999</strain>
    </source>
</reference>
<dbReference type="SUPFAM" id="SSF48225">
    <property type="entry name" value="Seven-hairpin glycosidases"/>
    <property type="match status" value="1"/>
</dbReference>
<evidence type="ECO:0000256" key="21">
    <source>
        <dbReference type="RuleBase" id="RU361193"/>
    </source>
</evidence>
<sequence>MMQHAWNGYVKYAWGSNELRPSSLSSHSASIFGSSMGATIVDALDTLHIMGMHDEFKKAKDWIAKNLKFQGGGEASVFEITIRFVGGLLSAYALTKDKVFKNKAEELADKLMPAFNTRTGIPRATINLASGGSRNWGWAAGGSSILAEIGTLHLEFAYLSKVTGKEKYVQAVDRIRSHLNKIDKPRGLYPVYISPDSGSWVQDTVTLGALGDSFYEYLIKSYVMSGKKDEVAKKMYYNVVESINSNMIKKSPSLGLTYLAELHGGHPSSKMDHLACFAGGMFALGGYNHPDPAKGKEQVRLGAEITSSCHETYIKSATRIGPEAFHFDQGNEARAIYGNEKYYILRPETIESYFVLWRMTHDEKYRDWGWDAAQAIEKHCKAAAGYSGIRDVYTVPAQQDDVQQSFFLAETLKYLYLLFSDDDVIPLDKWVLNTEAHPLPVDT</sequence>
<dbReference type="GO" id="GO:0005975">
    <property type="term" value="P:carbohydrate metabolic process"/>
    <property type="evidence" value="ECO:0007669"/>
    <property type="project" value="InterPro"/>
</dbReference>
<feature type="disulfide bond" evidence="20">
    <location>
        <begin position="276"/>
        <end position="309"/>
    </location>
</feature>
<dbReference type="InterPro" id="IPR036026">
    <property type="entry name" value="Seven-hairpin_glycosidases"/>
</dbReference>
<dbReference type="PhylomeDB" id="B3RY16"/>